<dbReference type="InterPro" id="IPR038286">
    <property type="entry name" value="IPK_sf"/>
</dbReference>
<keyword evidence="5 12" id="KW-0808">Transferase</keyword>
<dbReference type="GO" id="GO:0005634">
    <property type="term" value="C:nucleus"/>
    <property type="evidence" value="ECO:0007669"/>
    <property type="project" value="TreeGrafter"/>
</dbReference>
<keyword evidence="7 12" id="KW-0418">Kinase</keyword>
<organism evidence="15 16">
    <name type="scientific">Rhynocoris fuscipes</name>
    <dbReference type="NCBI Taxonomy" id="488301"/>
    <lineage>
        <taxon>Eukaryota</taxon>
        <taxon>Metazoa</taxon>
        <taxon>Ecdysozoa</taxon>
        <taxon>Arthropoda</taxon>
        <taxon>Hexapoda</taxon>
        <taxon>Insecta</taxon>
        <taxon>Pterygota</taxon>
        <taxon>Neoptera</taxon>
        <taxon>Paraneoptera</taxon>
        <taxon>Hemiptera</taxon>
        <taxon>Heteroptera</taxon>
        <taxon>Panheteroptera</taxon>
        <taxon>Cimicomorpha</taxon>
        <taxon>Reduviidae</taxon>
        <taxon>Harpactorinae</taxon>
        <taxon>Harpactorini</taxon>
        <taxon>Rhynocoris</taxon>
    </lineage>
</organism>
<evidence type="ECO:0000256" key="7">
    <source>
        <dbReference type="ARBA" id="ARBA00022777"/>
    </source>
</evidence>
<reference evidence="15 16" key="1">
    <citation type="submission" date="2022-12" db="EMBL/GenBank/DDBJ databases">
        <title>Chromosome-level genome assembly of true bugs.</title>
        <authorList>
            <person name="Ma L."/>
            <person name="Li H."/>
        </authorList>
    </citation>
    <scope>NUCLEOTIDE SEQUENCE [LARGE SCALE GENOMIC DNA]</scope>
    <source>
        <strain evidence="15">Lab_2022b</strain>
    </source>
</reference>
<dbReference type="Pfam" id="PF16213">
    <property type="entry name" value="DCB"/>
    <property type="match status" value="1"/>
</dbReference>
<sequence>MEQNGPSSVPFRLVKFDNQVAGHSSRDGKNSIGIQKNNEGLIFKPISNLPAGDNEVKFYEEVGYTAGAELLLEFIPKYYGTEVVNVQGRDIKFLKLQDVTHGFQQPCIMDVKIGSQTWEPSAPKHKREAEARKYSATKIALSFCIPGYQVYDICTGTFKKVGKDEGKRLTAETLPHALNEFLNYNSGYSIFLIQHFLSYLFKLMSWWEKQTLYHIYASSLLFIYDASMLKNIKCQEIKENCLSWIKLYCIDFAHVVPANNTLDFNYISDLLQSQQSLLRDPAHELRSKCFHVFQTALETKKSKFVSFAVTGFHRILRDDRFQTNFEPEDDSLWLPSQFLQAATSILSQSDDTQVDILKVLLNIACSSYWTVNGRIIIQMLAMCCEVYEYGTEAVKTASQAAANQTLRAFCHLLDVESLEAKDIKMHEVGSGGIDCFNELIPILQYLCSRLDEAQLGQSNASVLLLLEGLHTVVSSLPQRVHTNSHFTKFLWQKLCPVLIGLMTPPRNTNIPFTRLLPLETLPQHKIIYSIAGQLVRLVGCVCSLRPVLESVYHRMLLYPRVSQRMDSLKALTELLRSPSRMVDFAGPLLVEDDRGCQQSDMALTRLVMDSLQECSESKDSNVIAATVSCIQTLLSTLLEISSGQSINHIYVTKINTLYPNLASCDYKGPLTYQTLCRLPKNYRDSMMEKSDVEDGEREEGDGTSEDSSDCSDATDEHANSEIDENEGISTKIGFPETLGSIQQEKFYSKESGDCERDNARHFVNTLLEFLPSILSLKYSIEIDDAIQRFASNYCQGLYYKKNRLQTDIESAIVNADGIYLATYSALSLNLKLINVGYYNNSSDDIPMTEDQFVSEVEESGVLVYLSSRWLCEVYQQVLCIDLLTIAGCDTNASIINLLSDLGGIYFESEVLSDCVKLEKAASRQYTSPEVQAGLKLARRMLTCCWDSMLAILTVGVKGDQSTVPQSLHALHNAALLCNATGLQRRSGTVFSLLSNACCNSQDEKPTLLASYALSLDVLLSRSLELASHAPQSWPHVLKCCLHVSRLEHMMAYSQTTKSTSKLNAKSPENQELGVSVVEGDVVTLIGDLSGVSVLPQTTAAAVLCILSHHIDRLFDDAAVKLKLNSLLSFCSAVCTASEKQLRVTPQGNLSSNNNNNILNGSKDGVRLPIGWWWNSNSRNGNSPPPPLLLTRLAQLLIKAARSGRPLIHIMKLWSAVGPHLMHASCHKDPGISKLAVTCIHDVMTTLLNENTELEHFHFNEALFKPFENLLCLELCETDIQDQVVNCICEFVEGSHAEIRSGWRPLFRALGGVSTSNHITSLLEVFQVFLNTENPLVFANAAMDFIHCLIKHVRGNGVEEDVENDKDCRSVLGFVERCSQMLCLMNSMPSCPRFNTARRLEERLEDGQLLTLIDVGGSLAVWAELLEGLASVVPLAPLPYQSAILDSLFSILTDMMNQPGIEFTVYCVTYIIITSIQRWLVNNSHNVALWDNQASSFKQYCGMSTHFVVKILKHLQNSDNVNAGSAMLEQLISAMVECVTVPVESVARLGCACLRHIVMSGNGVLKSDQWHILVCGVERAAEAVLAPLQLLNSVYTRNCHRYYGDVAHIKVAARKDSTVQRNTRLRHLAQQVLLLESQRADLSLTANEENDDERSYVLLIYEDVNTAATKDCVSLNNLLVSLLAHQMLLQTIGTILLQGTQHLIPSLAGVVSNMQENRMLENLPEEAIDKLLSCLELSYNTAVEFDSRPGLKFLLQKVAQLDRAANLYRQAGAAWTINLIALFDLCIHDERHVNNADENCITEFMPKLRQSLEQLCDTYIDVLLDKDGVHSAVDRFDEKITFIIAQTDDLTDMITTSGLNSANSSEKCEDEVVCTDENHDESNEEEVERDETEGSEKSDTEKGDLAAEIEKQKCESICKDREAHMGVWAEMLVSAMELLCQLDDKHLKTLLPAVYPTLRSLTAYATHSSLKHQLARVFDKLANIYGFASY</sequence>
<accession>A0AAW1D995</accession>
<comment type="subcellular location">
    <subcellularLocation>
        <location evidence="2">Cytoplasm</location>
    </subcellularLocation>
    <subcellularLocation>
        <location evidence="1">Membrane</location>
    </subcellularLocation>
</comment>
<dbReference type="Pfam" id="PF20252">
    <property type="entry name" value="BIG2_C"/>
    <property type="match status" value="1"/>
</dbReference>
<dbReference type="InterPro" id="IPR016024">
    <property type="entry name" value="ARM-type_fold"/>
</dbReference>
<keyword evidence="4" id="KW-0963">Cytoplasm</keyword>
<dbReference type="Pfam" id="PF03770">
    <property type="entry name" value="IPK"/>
    <property type="match status" value="1"/>
</dbReference>
<evidence type="ECO:0000256" key="6">
    <source>
        <dbReference type="ARBA" id="ARBA00022741"/>
    </source>
</evidence>
<feature type="domain" description="SEC7" evidence="14">
    <location>
        <begin position="679"/>
        <end position="882"/>
    </location>
</feature>
<dbReference type="InterPro" id="IPR035999">
    <property type="entry name" value="Sec7_dom_sf"/>
</dbReference>
<feature type="region of interest" description="Disordered" evidence="13">
    <location>
        <begin position="1871"/>
        <end position="1903"/>
    </location>
</feature>
<evidence type="ECO:0000259" key="14">
    <source>
        <dbReference type="SMART" id="SM00222"/>
    </source>
</evidence>
<evidence type="ECO:0000256" key="13">
    <source>
        <dbReference type="SAM" id="MobiDB-lite"/>
    </source>
</evidence>
<dbReference type="Pfam" id="PF09324">
    <property type="entry name" value="Sec7-like_HDS"/>
    <property type="match status" value="1"/>
</dbReference>
<dbReference type="InterPro" id="IPR023394">
    <property type="entry name" value="Sec7_C_sf"/>
</dbReference>
<evidence type="ECO:0000256" key="12">
    <source>
        <dbReference type="RuleBase" id="RU363090"/>
    </source>
</evidence>
<dbReference type="GO" id="GO:0008440">
    <property type="term" value="F:inositol-1,4,5-trisphosphate 3-kinase activity"/>
    <property type="evidence" value="ECO:0007669"/>
    <property type="project" value="TreeGrafter"/>
</dbReference>
<dbReference type="SMART" id="SM00222">
    <property type="entry name" value="Sec7"/>
    <property type="match status" value="1"/>
</dbReference>
<evidence type="ECO:0000256" key="8">
    <source>
        <dbReference type="ARBA" id="ARBA00022840"/>
    </source>
</evidence>
<feature type="compositionally biased region" description="Basic and acidic residues" evidence="13">
    <location>
        <begin position="1891"/>
        <end position="1903"/>
    </location>
</feature>
<protein>
    <recommendedName>
        <fullName evidence="12">Kinase</fullName>
        <ecNumber evidence="12">2.7.-.-</ecNumber>
    </recommendedName>
</protein>
<dbReference type="GO" id="GO:0005085">
    <property type="term" value="F:guanyl-nucleotide exchange factor activity"/>
    <property type="evidence" value="ECO:0007669"/>
    <property type="project" value="InterPro"/>
</dbReference>
<dbReference type="EMBL" id="JAPXFL010000005">
    <property type="protein sequence ID" value="KAK9507112.1"/>
    <property type="molecule type" value="Genomic_DNA"/>
</dbReference>
<evidence type="ECO:0000256" key="11">
    <source>
        <dbReference type="ARBA" id="ARBA00036525"/>
    </source>
</evidence>
<dbReference type="GO" id="GO:0005737">
    <property type="term" value="C:cytoplasm"/>
    <property type="evidence" value="ECO:0007669"/>
    <property type="project" value="UniProtKB-SubCell"/>
</dbReference>
<evidence type="ECO:0000256" key="4">
    <source>
        <dbReference type="ARBA" id="ARBA00022490"/>
    </source>
</evidence>
<dbReference type="SUPFAM" id="SSF48425">
    <property type="entry name" value="Sec7 domain"/>
    <property type="match status" value="1"/>
</dbReference>
<evidence type="ECO:0000256" key="10">
    <source>
        <dbReference type="ARBA" id="ARBA00036164"/>
    </source>
</evidence>
<evidence type="ECO:0000256" key="9">
    <source>
        <dbReference type="ARBA" id="ARBA00023136"/>
    </source>
</evidence>
<dbReference type="InterPro" id="IPR000904">
    <property type="entry name" value="Sec7_dom"/>
</dbReference>
<dbReference type="InterPro" id="IPR046455">
    <property type="entry name" value="Sec7/BIG1-like_C"/>
</dbReference>
<comment type="catalytic activity">
    <reaction evidence="10">
        <text>1D-myo-inositol 1,4,5-trisphosphate + 2 ATP = 1D-myo-inositol 1,3,4,5,6-pentakisphosphate + 2 ADP + 2 H(+)</text>
        <dbReference type="Rhea" id="RHEA:32359"/>
        <dbReference type="ChEBI" id="CHEBI:15378"/>
        <dbReference type="ChEBI" id="CHEBI:30616"/>
        <dbReference type="ChEBI" id="CHEBI:57733"/>
        <dbReference type="ChEBI" id="CHEBI:203600"/>
        <dbReference type="ChEBI" id="CHEBI:456216"/>
        <dbReference type="EC" id="2.7.1.151"/>
    </reaction>
</comment>
<dbReference type="GO" id="GO:0032012">
    <property type="term" value="P:regulation of ARF protein signal transduction"/>
    <property type="evidence" value="ECO:0007669"/>
    <property type="project" value="InterPro"/>
</dbReference>
<dbReference type="InterPro" id="IPR032629">
    <property type="entry name" value="DCB_dom"/>
</dbReference>
<evidence type="ECO:0000256" key="5">
    <source>
        <dbReference type="ARBA" id="ARBA00022679"/>
    </source>
</evidence>
<dbReference type="GO" id="GO:0032958">
    <property type="term" value="P:inositol phosphate biosynthetic process"/>
    <property type="evidence" value="ECO:0007669"/>
    <property type="project" value="InterPro"/>
</dbReference>
<keyword evidence="16" id="KW-1185">Reference proteome</keyword>
<dbReference type="SUPFAM" id="SSF48371">
    <property type="entry name" value="ARM repeat"/>
    <property type="match status" value="2"/>
</dbReference>
<evidence type="ECO:0000256" key="1">
    <source>
        <dbReference type="ARBA" id="ARBA00004370"/>
    </source>
</evidence>
<evidence type="ECO:0000256" key="2">
    <source>
        <dbReference type="ARBA" id="ARBA00004496"/>
    </source>
</evidence>
<dbReference type="Proteomes" id="UP001461498">
    <property type="component" value="Unassembled WGS sequence"/>
</dbReference>
<keyword evidence="6" id="KW-0547">Nucleotide-binding</keyword>
<evidence type="ECO:0000256" key="3">
    <source>
        <dbReference type="ARBA" id="ARBA00007374"/>
    </source>
</evidence>
<feature type="region of interest" description="Disordered" evidence="13">
    <location>
        <begin position="686"/>
        <end position="726"/>
    </location>
</feature>
<comment type="catalytic activity">
    <reaction evidence="11">
        <text>1D-myo-inositol 1,3,4,6-tetrakisphosphate + ATP = 1D-myo-inositol 1,3,4,5,6-pentakisphosphate + ADP + H(+)</text>
        <dbReference type="Rhea" id="RHEA:12717"/>
        <dbReference type="ChEBI" id="CHEBI:15378"/>
        <dbReference type="ChEBI" id="CHEBI:30616"/>
        <dbReference type="ChEBI" id="CHEBI:57660"/>
        <dbReference type="ChEBI" id="CHEBI:57733"/>
        <dbReference type="ChEBI" id="CHEBI:456216"/>
        <dbReference type="EC" id="2.7.1.140"/>
    </reaction>
</comment>
<dbReference type="InterPro" id="IPR015403">
    <property type="entry name" value="Mon2/Sec7/BIG1-like_HDS"/>
</dbReference>
<gene>
    <name evidence="15" type="ORF">O3M35_008925</name>
</gene>
<dbReference type="GO" id="GO:0051765">
    <property type="term" value="F:inositol tetrakisphosphate kinase activity"/>
    <property type="evidence" value="ECO:0007669"/>
    <property type="project" value="TreeGrafter"/>
</dbReference>
<dbReference type="SUPFAM" id="SSF56104">
    <property type="entry name" value="SAICAR synthase-like"/>
    <property type="match status" value="1"/>
</dbReference>
<dbReference type="PANTHER" id="PTHR12400:SF51">
    <property type="entry name" value="INOSITOL POLYPHOSPHATE MULTIKINASE"/>
    <property type="match status" value="1"/>
</dbReference>
<proteinExistence type="inferred from homology"/>
<dbReference type="GO" id="GO:0016020">
    <property type="term" value="C:membrane"/>
    <property type="evidence" value="ECO:0007669"/>
    <property type="project" value="UniProtKB-SubCell"/>
</dbReference>
<evidence type="ECO:0000313" key="15">
    <source>
        <dbReference type="EMBL" id="KAK9507112.1"/>
    </source>
</evidence>
<feature type="compositionally biased region" description="Acidic residues" evidence="13">
    <location>
        <begin position="1881"/>
        <end position="1890"/>
    </location>
</feature>
<dbReference type="Gene3D" id="1.10.1000.11">
    <property type="entry name" value="Arf Nucleotide-binding Site Opener,domain 2"/>
    <property type="match status" value="1"/>
</dbReference>
<dbReference type="GO" id="GO:0005524">
    <property type="term" value="F:ATP binding"/>
    <property type="evidence" value="ECO:0007669"/>
    <property type="project" value="UniProtKB-KW"/>
</dbReference>
<dbReference type="InterPro" id="IPR005522">
    <property type="entry name" value="IPK"/>
</dbReference>
<dbReference type="Gene3D" id="3.30.470.160">
    <property type="entry name" value="Inositol polyphosphate kinase"/>
    <property type="match status" value="1"/>
</dbReference>
<comment type="similarity">
    <text evidence="3 12">Belongs to the inositol phosphokinase (IPK) family.</text>
</comment>
<dbReference type="EC" id="2.7.-.-" evidence="12"/>
<keyword evidence="8" id="KW-0067">ATP-binding</keyword>
<comment type="caution">
    <text evidence="15">The sequence shown here is derived from an EMBL/GenBank/DDBJ whole genome shotgun (WGS) entry which is preliminary data.</text>
</comment>
<feature type="compositionally biased region" description="Acidic residues" evidence="13">
    <location>
        <begin position="693"/>
        <end position="713"/>
    </location>
</feature>
<dbReference type="PANTHER" id="PTHR12400">
    <property type="entry name" value="INOSITOL POLYPHOSPHATE KINASE"/>
    <property type="match status" value="1"/>
</dbReference>
<name>A0AAW1D995_9HEMI</name>
<keyword evidence="9" id="KW-0472">Membrane</keyword>
<evidence type="ECO:0000313" key="16">
    <source>
        <dbReference type="Proteomes" id="UP001461498"/>
    </source>
</evidence>